<dbReference type="RefSeq" id="WP_085440441.1">
    <property type="nucleotide sequence ID" value="NZ_LVJN01000015.1"/>
</dbReference>
<dbReference type="Proteomes" id="UP000194003">
    <property type="component" value="Unassembled WGS sequence"/>
</dbReference>
<evidence type="ECO:0000313" key="1">
    <source>
        <dbReference type="EMBL" id="OSM06760.1"/>
    </source>
</evidence>
<comment type="caution">
    <text evidence="1">The sequence shown here is derived from an EMBL/GenBank/DDBJ whole genome shotgun (WGS) entry which is preliminary data.</text>
</comment>
<organism evidence="1 2">
    <name type="scientific">Magnetofaba australis IT-1</name>
    <dbReference type="NCBI Taxonomy" id="1434232"/>
    <lineage>
        <taxon>Bacteria</taxon>
        <taxon>Pseudomonadati</taxon>
        <taxon>Pseudomonadota</taxon>
        <taxon>Magnetococcia</taxon>
        <taxon>Magnetococcales</taxon>
        <taxon>Magnetococcaceae</taxon>
        <taxon>Magnetofaba</taxon>
    </lineage>
</organism>
<accession>A0A1Y2K7M8</accession>
<reference evidence="1 2" key="1">
    <citation type="journal article" date="2016" name="BMC Genomics">
        <title>Combined genomic and structural analyses of a cultured magnetotactic bacterium reveals its niche adaptation to a dynamic environment.</title>
        <authorList>
            <person name="Araujo A.C."/>
            <person name="Morillo V."/>
            <person name="Cypriano J."/>
            <person name="Teixeira L.C."/>
            <person name="Leao P."/>
            <person name="Lyra S."/>
            <person name="Almeida L.G."/>
            <person name="Bazylinski D.A."/>
            <person name="Vasconcellos A.T."/>
            <person name="Abreu F."/>
            <person name="Lins U."/>
        </authorList>
    </citation>
    <scope>NUCLEOTIDE SEQUENCE [LARGE SCALE GENOMIC DNA]</scope>
    <source>
        <strain evidence="1 2">IT-1</strain>
    </source>
</reference>
<protein>
    <submittedName>
        <fullName evidence="1">Uncharacterized protein</fullName>
    </submittedName>
</protein>
<keyword evidence="2" id="KW-1185">Reference proteome</keyword>
<name>A0A1Y2K7M8_9PROT</name>
<sequence length="89" mass="9995">MSARPVIDRQAWRNAIRQRAPELQAVYGFPTQLAETMAAFETQQRPPEIPADSWNQFVEDLRNYLGSWHGVGSEYHPVKSSGPIKKGGA</sequence>
<dbReference type="AlphaFoldDB" id="A0A1Y2K7M8"/>
<dbReference type="STRING" id="1434232.MAIT1_00383"/>
<proteinExistence type="predicted"/>
<gene>
    <name evidence="1" type="ORF">MAIT1_00383</name>
</gene>
<dbReference type="EMBL" id="LVJN01000015">
    <property type="protein sequence ID" value="OSM06760.1"/>
    <property type="molecule type" value="Genomic_DNA"/>
</dbReference>
<evidence type="ECO:0000313" key="2">
    <source>
        <dbReference type="Proteomes" id="UP000194003"/>
    </source>
</evidence>